<protein>
    <recommendedName>
        <fullName evidence="4">TIGR02453 family protein</fullName>
    </recommendedName>
</protein>
<keyword evidence="3" id="KW-1185">Reference proteome</keyword>
<reference evidence="2 3" key="1">
    <citation type="submission" date="2024-01" db="EMBL/GenBank/DDBJ databases">
        <authorList>
            <person name="Allen C."/>
            <person name="Tagirdzhanova G."/>
        </authorList>
    </citation>
    <scope>NUCLEOTIDE SEQUENCE [LARGE SCALE GENOMIC DNA]</scope>
    <source>
        <strain evidence="2 3">CBS 573.63</strain>
    </source>
</reference>
<name>A0ABP0DSB2_9PEZI</name>
<dbReference type="Proteomes" id="UP001642501">
    <property type="component" value="Unassembled WGS sequence"/>
</dbReference>
<dbReference type="PANTHER" id="PTHR36452:SF1">
    <property type="entry name" value="DUF2461 DOMAIN-CONTAINING PROTEIN"/>
    <property type="match status" value="1"/>
</dbReference>
<feature type="compositionally biased region" description="Basic residues" evidence="1">
    <location>
        <begin position="50"/>
        <end position="59"/>
    </location>
</feature>
<dbReference type="NCBIfam" id="TIGR02453">
    <property type="entry name" value="TIGR02453 family protein"/>
    <property type="match status" value="1"/>
</dbReference>
<evidence type="ECO:0000313" key="2">
    <source>
        <dbReference type="EMBL" id="CAK7270749.1"/>
    </source>
</evidence>
<feature type="compositionally biased region" description="Basic and acidic residues" evidence="1">
    <location>
        <begin position="102"/>
        <end position="122"/>
    </location>
</feature>
<feature type="region of interest" description="Disordered" evidence="1">
    <location>
        <begin position="395"/>
        <end position="435"/>
    </location>
</feature>
<evidence type="ECO:0008006" key="4">
    <source>
        <dbReference type="Google" id="ProtNLM"/>
    </source>
</evidence>
<dbReference type="PANTHER" id="PTHR36452">
    <property type="entry name" value="CHROMOSOME 12, WHOLE GENOME SHOTGUN SEQUENCE"/>
    <property type="match status" value="1"/>
</dbReference>
<organism evidence="2 3">
    <name type="scientific">Sporothrix epigloea</name>
    <dbReference type="NCBI Taxonomy" id="1892477"/>
    <lineage>
        <taxon>Eukaryota</taxon>
        <taxon>Fungi</taxon>
        <taxon>Dikarya</taxon>
        <taxon>Ascomycota</taxon>
        <taxon>Pezizomycotina</taxon>
        <taxon>Sordariomycetes</taxon>
        <taxon>Sordariomycetidae</taxon>
        <taxon>Ophiostomatales</taxon>
        <taxon>Ophiostomataceae</taxon>
        <taxon>Sporothrix</taxon>
    </lineage>
</organism>
<feature type="region of interest" description="Disordered" evidence="1">
    <location>
        <begin position="295"/>
        <end position="314"/>
    </location>
</feature>
<accession>A0ABP0DSB2</accession>
<feature type="compositionally biased region" description="Acidic residues" evidence="1">
    <location>
        <begin position="401"/>
        <end position="435"/>
    </location>
</feature>
<dbReference type="EMBL" id="CAWUOM010000077">
    <property type="protein sequence ID" value="CAK7270749.1"/>
    <property type="molecule type" value="Genomic_DNA"/>
</dbReference>
<feature type="region of interest" description="Disordered" evidence="1">
    <location>
        <begin position="1"/>
        <end position="130"/>
    </location>
</feature>
<evidence type="ECO:0000256" key="1">
    <source>
        <dbReference type="SAM" id="MobiDB-lite"/>
    </source>
</evidence>
<gene>
    <name evidence="2" type="ORF">SEPCBS57363_004262</name>
</gene>
<proteinExistence type="predicted"/>
<sequence>MPARKRNASLTPEPSDRRRSSRISLYSHKNSYVEGEDSEIDDLVDDRTSGRGKRAKKLSSIKSKNGERRVADDSGGSDADAYQEDDEDDENEEGEDNEEESGLEKNHRGRSDHANSDSDGGPRRTFVPHKKLRDLGGVSYSDATVHPVTMDFLKDLKANNRREWLKDNDAEFRRAQQDWLTYVESLSTRLAAEADDTLPELPAKDLIFRVYRDVRFSKNPQPYKPYFAASWSRTGKKGPYALYYVHCEPGNCLVGGGHWYPDNEAIRVLRASIDERPHRWRRALVEDTRLRNTFFPTATPKSGKKGAKVSSKGAAEDDEMAAKKAFFKLNAEGALKKKPLGYSADHRDIELLKLRNFFAHKKVPDSIFTDRDGQDKMIETVQALVPFVTFLNRIVRPDPGDNSDSEEGEGNVTEEEDVDEEEAEEAEEEDDDEHE</sequence>
<feature type="compositionally biased region" description="Acidic residues" evidence="1">
    <location>
        <begin position="81"/>
        <end position="101"/>
    </location>
</feature>
<comment type="caution">
    <text evidence="2">The sequence shown here is derived from an EMBL/GenBank/DDBJ whole genome shotgun (WGS) entry which is preliminary data.</text>
</comment>
<evidence type="ECO:0000313" key="3">
    <source>
        <dbReference type="Proteomes" id="UP001642501"/>
    </source>
</evidence>
<dbReference type="Pfam" id="PF09365">
    <property type="entry name" value="DUF2461"/>
    <property type="match status" value="1"/>
</dbReference>
<dbReference type="InterPro" id="IPR012808">
    <property type="entry name" value="CHP02453"/>
</dbReference>
<feature type="compositionally biased region" description="Acidic residues" evidence="1">
    <location>
        <begin position="34"/>
        <end position="44"/>
    </location>
</feature>